<evidence type="ECO:0000313" key="1">
    <source>
        <dbReference type="EMBL" id="WPU65205.1"/>
    </source>
</evidence>
<dbReference type="RefSeq" id="WP_321395340.1">
    <property type="nucleotide sequence ID" value="NZ_CP139487.1"/>
</dbReference>
<evidence type="ECO:0008006" key="3">
    <source>
        <dbReference type="Google" id="ProtNLM"/>
    </source>
</evidence>
<gene>
    <name evidence="1" type="ORF">SOO65_00390</name>
</gene>
<dbReference type="Gene3D" id="2.40.10.220">
    <property type="entry name" value="predicted glycosyltransferase like domains"/>
    <property type="match status" value="1"/>
</dbReference>
<name>A0AAX4HQ52_9BACT</name>
<dbReference type="AlphaFoldDB" id="A0AAX4HQ52"/>
<dbReference type="Proteomes" id="UP001324634">
    <property type="component" value="Chromosome"/>
</dbReference>
<accession>A0AAX4HQ52</accession>
<keyword evidence="2" id="KW-1185">Reference proteome</keyword>
<sequence length="272" mass="31521">MSQTFFSKQDPTEKLSRLSLLGSSRGTVIVWLKGKKEKHTYQVLKFDKDREEIVLDSKDTIFKAGETVLCSFELRGMNFFSETIFQVSISGYNVLQVKNILYKSERRSSYRLLTFPIYEVYVDFNLGEAYVGGKVVDMKSRSSQTGLFKNFLQIVGDEKENTSPGEKLKIRVQDLSTTGMAIHVGELESKHFEKDMIFENVDIRFTDEVIQIPEVKVVYVVDYISNDKNIKKYKVGLHFNNLPTLIDDQIGKKINRLLRENDFNKDFENFIK</sequence>
<dbReference type="KEGG" id="psti:SOO65_00390"/>
<evidence type="ECO:0000313" key="2">
    <source>
        <dbReference type="Proteomes" id="UP001324634"/>
    </source>
</evidence>
<dbReference type="EMBL" id="CP139487">
    <property type="protein sequence ID" value="WPU65205.1"/>
    <property type="molecule type" value="Genomic_DNA"/>
</dbReference>
<proteinExistence type="predicted"/>
<organism evidence="1 2">
    <name type="scientific">Peredibacter starrii</name>
    <dbReference type="NCBI Taxonomy" id="28202"/>
    <lineage>
        <taxon>Bacteria</taxon>
        <taxon>Pseudomonadati</taxon>
        <taxon>Bdellovibrionota</taxon>
        <taxon>Bacteriovoracia</taxon>
        <taxon>Bacteriovoracales</taxon>
        <taxon>Bacteriovoracaceae</taxon>
        <taxon>Peredibacter</taxon>
    </lineage>
</organism>
<protein>
    <recommendedName>
        <fullName evidence="3">PilZ domain-containing protein</fullName>
    </recommendedName>
</protein>
<reference evidence="1 2" key="1">
    <citation type="submission" date="2023-11" db="EMBL/GenBank/DDBJ databases">
        <title>Peredibacter starrii A3.12.</title>
        <authorList>
            <person name="Mitchell R.J."/>
        </authorList>
    </citation>
    <scope>NUCLEOTIDE SEQUENCE [LARGE SCALE GENOMIC DNA]</scope>
    <source>
        <strain evidence="1 2">A3.12</strain>
    </source>
</reference>